<reference evidence="1 2" key="1">
    <citation type="journal article" date="2023" name="IScience">
        <title>Expanded male sex-determining region conserved during the evolution of homothallism in the green alga Volvox.</title>
        <authorList>
            <person name="Yamamoto K."/>
            <person name="Matsuzaki R."/>
            <person name="Mahakham W."/>
            <person name="Heman W."/>
            <person name="Sekimoto H."/>
            <person name="Kawachi M."/>
            <person name="Minakuchi Y."/>
            <person name="Toyoda A."/>
            <person name="Nozaki H."/>
        </authorList>
    </citation>
    <scope>NUCLEOTIDE SEQUENCE [LARGE SCALE GENOMIC DNA]</scope>
    <source>
        <strain evidence="1 2">NIES-4468</strain>
    </source>
</reference>
<name>A0ABQ5RUG8_9CHLO</name>
<gene>
    <name evidence="1" type="ORF">VaNZ11_002969</name>
</gene>
<evidence type="ECO:0000313" key="1">
    <source>
        <dbReference type="EMBL" id="GLI60741.1"/>
    </source>
</evidence>
<dbReference type="Pfam" id="PF07466">
    <property type="entry name" value="DUF1517"/>
    <property type="match status" value="1"/>
</dbReference>
<comment type="caution">
    <text evidence="1">The sequence shown here is derived from an EMBL/GenBank/DDBJ whole genome shotgun (WGS) entry which is preliminary data.</text>
</comment>
<dbReference type="EMBL" id="BSDZ01000008">
    <property type="protein sequence ID" value="GLI60741.1"/>
    <property type="molecule type" value="Genomic_DNA"/>
</dbReference>
<dbReference type="InterPro" id="IPR053023">
    <property type="entry name" value="FLAP_modulator"/>
</dbReference>
<proteinExistence type="predicted"/>
<dbReference type="Proteomes" id="UP001165090">
    <property type="component" value="Unassembled WGS sequence"/>
</dbReference>
<organism evidence="1 2">
    <name type="scientific">Volvox africanus</name>
    <dbReference type="NCBI Taxonomy" id="51714"/>
    <lineage>
        <taxon>Eukaryota</taxon>
        <taxon>Viridiplantae</taxon>
        <taxon>Chlorophyta</taxon>
        <taxon>core chlorophytes</taxon>
        <taxon>Chlorophyceae</taxon>
        <taxon>CS clade</taxon>
        <taxon>Chlamydomonadales</taxon>
        <taxon>Volvocaceae</taxon>
        <taxon>Volvox</taxon>
    </lineage>
</organism>
<dbReference type="PANTHER" id="PTHR33975">
    <property type="entry name" value="MYELIN-ASSOCIATED OLIGODENDROCYTE BASIC PROTEIN"/>
    <property type="match status" value="1"/>
</dbReference>
<protein>
    <submittedName>
        <fullName evidence="1">Uncharacterized protein</fullName>
    </submittedName>
</protein>
<keyword evidence="2" id="KW-1185">Reference proteome</keyword>
<dbReference type="PANTHER" id="PTHR33975:SF2">
    <property type="entry name" value="MYELIN-ASSOCIATED OLIGODENDROCYTE BASIC PROTEIN"/>
    <property type="match status" value="1"/>
</dbReference>
<dbReference type="InterPro" id="IPR010903">
    <property type="entry name" value="DUF1517"/>
</dbReference>
<sequence>MHQRLAQGNFVRSKYQHTQTASIVPAFSQRISPHAFKPCTRSNSPALRQDSVTRHLAERESVRTQAVTRPSVFFFGFGGDDDDGYDEEYTVIKVQVGLFGDVRKWQKDLERLSELFDTEDEESLQFILQETITKLLRNMEYVSYGQTAGKVFDNLEDCERKFNQVSLEERTKFKEETYSNVDGRRRVRSIDVKPSWDSGIDNWLCATLVVAVEGRLKLPKINSSADMRKALTALGSITPDSLLAFELLWTPQAEGDSYNKEELLQDFPNLALL</sequence>
<accession>A0ABQ5RUG8</accession>
<evidence type="ECO:0000313" key="2">
    <source>
        <dbReference type="Proteomes" id="UP001165090"/>
    </source>
</evidence>